<feature type="domain" description="ComEC/Rec2-related protein" evidence="7">
    <location>
        <begin position="98"/>
        <end position="360"/>
    </location>
</feature>
<feature type="transmembrane region" description="Helical" evidence="6">
    <location>
        <begin position="215"/>
        <end position="234"/>
    </location>
</feature>
<dbReference type="PANTHER" id="PTHR30619">
    <property type="entry name" value="DNA INTERNALIZATION/COMPETENCE PROTEIN COMEC/REC2"/>
    <property type="match status" value="1"/>
</dbReference>
<feature type="transmembrane region" description="Helical" evidence="6">
    <location>
        <begin position="150"/>
        <end position="183"/>
    </location>
</feature>
<reference evidence="8 9" key="1">
    <citation type="journal article" date="2015" name="Nature">
        <title>rRNA introns, odd ribosomes, and small enigmatic genomes across a large radiation of phyla.</title>
        <authorList>
            <person name="Brown C.T."/>
            <person name="Hug L.A."/>
            <person name="Thomas B.C."/>
            <person name="Sharon I."/>
            <person name="Castelle C.J."/>
            <person name="Singh A."/>
            <person name="Wilkins M.J."/>
            <person name="Williams K.H."/>
            <person name="Banfield J.F."/>
        </authorList>
    </citation>
    <scope>NUCLEOTIDE SEQUENCE [LARGE SCALE GENOMIC DNA]</scope>
</reference>
<dbReference type="NCBIfam" id="TIGR00360">
    <property type="entry name" value="ComEC_N-term"/>
    <property type="match status" value="1"/>
</dbReference>
<gene>
    <name evidence="8" type="ORF">US31_C0013G0023</name>
</gene>
<evidence type="ECO:0000313" key="8">
    <source>
        <dbReference type="EMBL" id="KKQ17940.1"/>
    </source>
</evidence>
<comment type="caution">
    <text evidence="8">The sequence shown here is derived from an EMBL/GenBank/DDBJ whole genome shotgun (WGS) entry which is preliminary data.</text>
</comment>
<proteinExistence type="predicted"/>
<dbReference type="Proteomes" id="UP000034508">
    <property type="component" value="Unassembled WGS sequence"/>
</dbReference>
<dbReference type="AlphaFoldDB" id="A0A0G0FVR4"/>
<feature type="transmembrane region" description="Helical" evidence="6">
    <location>
        <begin position="282"/>
        <end position="306"/>
    </location>
</feature>
<evidence type="ECO:0000256" key="3">
    <source>
        <dbReference type="ARBA" id="ARBA00022692"/>
    </source>
</evidence>
<feature type="transmembrane region" description="Helical" evidence="6">
    <location>
        <begin position="343"/>
        <end position="359"/>
    </location>
</feature>
<feature type="transmembrane region" description="Helical" evidence="6">
    <location>
        <begin position="190"/>
        <end position="209"/>
    </location>
</feature>
<dbReference type="InterPro" id="IPR004477">
    <property type="entry name" value="ComEC_N"/>
</dbReference>
<evidence type="ECO:0000256" key="2">
    <source>
        <dbReference type="ARBA" id="ARBA00022475"/>
    </source>
</evidence>
<evidence type="ECO:0000256" key="4">
    <source>
        <dbReference type="ARBA" id="ARBA00022989"/>
    </source>
</evidence>
<dbReference type="InterPro" id="IPR052159">
    <property type="entry name" value="Competence_DNA_uptake"/>
</dbReference>
<accession>A0A0G0FVR4</accession>
<evidence type="ECO:0000313" key="9">
    <source>
        <dbReference type="Proteomes" id="UP000034508"/>
    </source>
</evidence>
<feature type="transmembrane region" description="Helical" evidence="6">
    <location>
        <begin position="246"/>
        <end position="270"/>
    </location>
</feature>
<evidence type="ECO:0000256" key="5">
    <source>
        <dbReference type="ARBA" id="ARBA00023136"/>
    </source>
</evidence>
<keyword evidence="3 6" id="KW-0812">Transmembrane</keyword>
<name>A0A0G0FVR4_9BACT</name>
<keyword evidence="5 6" id="KW-0472">Membrane</keyword>
<comment type="subcellular location">
    <subcellularLocation>
        <location evidence="1">Cell membrane</location>
        <topology evidence="1">Multi-pass membrane protein</topology>
    </subcellularLocation>
</comment>
<feature type="non-terminal residue" evidence="8">
    <location>
        <position position="1"/>
    </location>
</feature>
<dbReference type="PANTHER" id="PTHR30619:SF7">
    <property type="entry name" value="BETA-LACTAMASE DOMAIN PROTEIN"/>
    <property type="match status" value="1"/>
</dbReference>
<keyword evidence="4 6" id="KW-1133">Transmembrane helix</keyword>
<organism evidence="8 9">
    <name type="scientific">Berkelbacteria bacterium GW2011_GWA1_36_9</name>
    <dbReference type="NCBI Taxonomy" id="1618331"/>
    <lineage>
        <taxon>Bacteria</taxon>
        <taxon>Candidatus Berkelbacteria</taxon>
    </lineage>
</organism>
<evidence type="ECO:0000256" key="1">
    <source>
        <dbReference type="ARBA" id="ARBA00004651"/>
    </source>
</evidence>
<keyword evidence="2" id="KW-1003">Cell membrane</keyword>
<protein>
    <submittedName>
        <fullName evidence="8">ComEC/Rec2-related protein</fullName>
    </submittedName>
</protein>
<feature type="transmembrane region" description="Helical" evidence="6">
    <location>
        <begin position="122"/>
        <end position="144"/>
    </location>
</feature>
<dbReference type="GO" id="GO:0005886">
    <property type="term" value="C:plasma membrane"/>
    <property type="evidence" value="ECO:0007669"/>
    <property type="project" value="UniProtKB-SubCell"/>
</dbReference>
<evidence type="ECO:0000256" key="6">
    <source>
        <dbReference type="SAM" id="Phobius"/>
    </source>
</evidence>
<evidence type="ECO:0000259" key="7">
    <source>
        <dbReference type="Pfam" id="PF03772"/>
    </source>
</evidence>
<feature type="transmembrane region" description="Helical" evidence="6">
    <location>
        <begin position="318"/>
        <end position="337"/>
    </location>
</feature>
<sequence>SGARYVVGFQNTKIQIFVSRYPEYQYGDKLKIKGVLKEPNNYYFHQGILGVIYNPEVIEKNGQSGNILTKKTYQIRDKFEESLNRSLSEPYASFAAGLVLGSKRNMPDSLMSDFNRTGTTHIVAVSGYNVTIMIIYIGLLLGILSQKLKFWGSLIVILGFVVMTGASASVVRAGLLAGLVALGQFEGRRINMLILLLLVASLILLFNPYALKFDISFQLSFLAFAGLVYLSGPISNLKIIKWLPKFWKLTLAETLGAQIAVLPILIYYFGRVSVVSPIVNILILWLIPLSMLAVFAIGIGGLVWGILGQVVGYIGWFLLKYIIVVVESFSKISWASLEIKTTSWWWMTIFYCLIAFWIYESKRENQNEPLKT</sequence>
<dbReference type="EMBL" id="LBSM01000013">
    <property type="protein sequence ID" value="KKQ17940.1"/>
    <property type="molecule type" value="Genomic_DNA"/>
</dbReference>
<dbReference type="Pfam" id="PF03772">
    <property type="entry name" value="Competence"/>
    <property type="match status" value="1"/>
</dbReference>